<gene>
    <name evidence="15 20" type="primary">secA</name>
    <name evidence="20" type="ORF">HMPREF8571_1481</name>
</gene>
<evidence type="ECO:0000256" key="3">
    <source>
        <dbReference type="ARBA" id="ARBA00022448"/>
    </source>
</evidence>
<dbReference type="PROSITE" id="PS51196">
    <property type="entry name" value="SECA_MOTOR_DEAD"/>
    <property type="match status" value="1"/>
</dbReference>
<dbReference type="PROSITE" id="PS51192">
    <property type="entry name" value="HELICASE_ATP_BIND_1"/>
    <property type="match status" value="1"/>
</dbReference>
<dbReference type="Pfam" id="PF02810">
    <property type="entry name" value="SEC-C"/>
    <property type="match status" value="1"/>
</dbReference>
<keyword evidence="11 15" id="KW-1278">Translocase</keyword>
<comment type="caution">
    <text evidence="20">The sequence shown here is derived from an EMBL/GenBank/DDBJ whole genome shotgun (WGS) entry which is preliminary data.</text>
</comment>
<dbReference type="CDD" id="cd17928">
    <property type="entry name" value="DEXDc_SecA"/>
    <property type="match status" value="1"/>
</dbReference>
<keyword evidence="5 15" id="KW-0963">Cytoplasm</keyword>
<comment type="similarity">
    <text evidence="2 15 16">Belongs to the SecA family.</text>
</comment>
<evidence type="ECO:0000256" key="16">
    <source>
        <dbReference type="RuleBase" id="RU003874"/>
    </source>
</evidence>
<dbReference type="GO" id="GO:0043952">
    <property type="term" value="P:protein transport by the Sec complex"/>
    <property type="evidence" value="ECO:0007669"/>
    <property type="project" value="TreeGrafter"/>
</dbReference>
<evidence type="ECO:0000256" key="12">
    <source>
        <dbReference type="ARBA" id="ARBA00023010"/>
    </source>
</evidence>
<dbReference type="EC" id="7.4.2.8" evidence="15"/>
<dbReference type="HAMAP" id="MF_01382">
    <property type="entry name" value="SecA"/>
    <property type="match status" value="1"/>
</dbReference>
<dbReference type="InterPro" id="IPR011115">
    <property type="entry name" value="SecA_DEAD"/>
</dbReference>
<dbReference type="GO" id="GO:0005524">
    <property type="term" value="F:ATP binding"/>
    <property type="evidence" value="ECO:0007669"/>
    <property type="project" value="UniProtKB-UniRule"/>
</dbReference>
<feature type="domain" description="Helicase C-terminal" evidence="18">
    <location>
        <begin position="411"/>
        <end position="577"/>
    </location>
</feature>
<dbReference type="PRINTS" id="PR00906">
    <property type="entry name" value="SECA"/>
</dbReference>
<keyword evidence="12 15" id="KW-0811">Translocation</keyword>
<dbReference type="GO" id="GO:0046872">
    <property type="term" value="F:metal ion binding"/>
    <property type="evidence" value="ECO:0007669"/>
    <property type="project" value="UniProtKB-KW"/>
</dbReference>
<dbReference type="InterPro" id="IPR036670">
    <property type="entry name" value="SecA_X-link_sf"/>
</dbReference>
<protein>
    <recommendedName>
        <fullName evidence="15 16">Protein translocase subunit SecA</fullName>
        <ecNumber evidence="15">7.4.2.8</ecNumber>
    </recommendedName>
</protein>
<dbReference type="Pfam" id="PF07516">
    <property type="entry name" value="SecA_SW"/>
    <property type="match status" value="1"/>
</dbReference>
<dbReference type="AlphaFoldDB" id="E0PSC3"/>
<dbReference type="InterPro" id="IPR014001">
    <property type="entry name" value="Helicase_ATP-bd"/>
</dbReference>
<evidence type="ECO:0000259" key="19">
    <source>
        <dbReference type="PROSITE" id="PS51196"/>
    </source>
</evidence>
<dbReference type="PANTHER" id="PTHR30612">
    <property type="entry name" value="SECA INNER MEMBRANE COMPONENT OF SEC PROTEIN SECRETION SYSTEM"/>
    <property type="match status" value="1"/>
</dbReference>
<dbReference type="HOGENOM" id="CLU_005314_3_0_9"/>
<dbReference type="SUPFAM" id="SSF81767">
    <property type="entry name" value="Pre-protein crosslinking domain of SecA"/>
    <property type="match status" value="1"/>
</dbReference>
<dbReference type="GO" id="GO:0006605">
    <property type="term" value="P:protein targeting"/>
    <property type="evidence" value="ECO:0007669"/>
    <property type="project" value="UniProtKB-UniRule"/>
</dbReference>
<dbReference type="FunFam" id="1.10.3060.10:FF:000002">
    <property type="entry name" value="Preprotein translocase subunit SecA"/>
    <property type="match status" value="1"/>
</dbReference>
<evidence type="ECO:0000256" key="4">
    <source>
        <dbReference type="ARBA" id="ARBA00022475"/>
    </source>
</evidence>
<dbReference type="InterPro" id="IPR000185">
    <property type="entry name" value="SecA"/>
</dbReference>
<keyword evidence="9 15" id="KW-0067">ATP-binding</keyword>
<feature type="binding site" evidence="15">
    <location>
        <position position="493"/>
    </location>
    <ligand>
        <name>ATP</name>
        <dbReference type="ChEBI" id="CHEBI:30616"/>
    </ligand>
</feature>
<dbReference type="Proteomes" id="UP000003823">
    <property type="component" value="Unassembled WGS sequence"/>
</dbReference>
<evidence type="ECO:0000256" key="6">
    <source>
        <dbReference type="ARBA" id="ARBA00022723"/>
    </source>
</evidence>
<evidence type="ECO:0000256" key="15">
    <source>
        <dbReference type="HAMAP-Rule" id="MF_01382"/>
    </source>
</evidence>
<dbReference type="InterPro" id="IPR020937">
    <property type="entry name" value="SecA_CS"/>
</dbReference>
<dbReference type="Pfam" id="PF21090">
    <property type="entry name" value="P-loop_SecA"/>
    <property type="match status" value="2"/>
</dbReference>
<dbReference type="GO" id="GO:0065002">
    <property type="term" value="P:intracellular protein transmembrane transport"/>
    <property type="evidence" value="ECO:0007669"/>
    <property type="project" value="UniProtKB-UniRule"/>
</dbReference>
<dbReference type="FunFam" id="3.90.1440.10:FF:000001">
    <property type="entry name" value="Preprotein translocase subunit SecA"/>
    <property type="match status" value="1"/>
</dbReference>
<dbReference type="Pfam" id="PF01043">
    <property type="entry name" value="SecA_PP_bind"/>
    <property type="match status" value="1"/>
</dbReference>
<dbReference type="InterPro" id="IPR011130">
    <property type="entry name" value="SecA_preprotein_X-link_dom"/>
</dbReference>
<evidence type="ECO:0000256" key="9">
    <source>
        <dbReference type="ARBA" id="ARBA00022840"/>
    </source>
</evidence>
<dbReference type="PROSITE" id="PS51194">
    <property type="entry name" value="HELICASE_CTER"/>
    <property type="match status" value="1"/>
</dbReference>
<keyword evidence="10 15" id="KW-0653">Protein transport</keyword>
<evidence type="ECO:0000256" key="8">
    <source>
        <dbReference type="ARBA" id="ARBA00022833"/>
    </source>
</evidence>
<accession>E0PSC3</accession>
<keyword evidence="6" id="KW-0479">Metal-binding</keyword>
<keyword evidence="13 15" id="KW-0472">Membrane</keyword>
<dbReference type="OrthoDB" id="9805579at2"/>
<reference evidence="20 21" key="1">
    <citation type="submission" date="2010-07" db="EMBL/GenBank/DDBJ databases">
        <authorList>
            <person name="Muzny D."/>
            <person name="Qin X."/>
            <person name="Deng J."/>
            <person name="Jiang H."/>
            <person name="Liu Y."/>
            <person name="Qu J."/>
            <person name="Song X.-Z."/>
            <person name="Zhang L."/>
            <person name="Thornton R."/>
            <person name="Coyle M."/>
            <person name="Francisco L."/>
            <person name="Jackson L."/>
            <person name="Javaid M."/>
            <person name="Korchina V."/>
            <person name="Kovar C."/>
            <person name="Mata R."/>
            <person name="Mathew T."/>
            <person name="Ngo R."/>
            <person name="Nguyen L."/>
            <person name="Nguyen N."/>
            <person name="Okwuonu G."/>
            <person name="Ongeri F."/>
            <person name="Pham C."/>
            <person name="Simmons D."/>
            <person name="Wilczek-Boney K."/>
            <person name="Hale W."/>
            <person name="Jakkamsetti A."/>
            <person name="Pham P."/>
            <person name="Ruth R."/>
            <person name="San Lucas F."/>
            <person name="Warren J."/>
            <person name="Zhang J."/>
            <person name="Zhao Z."/>
            <person name="Zhou C."/>
            <person name="Zhu D."/>
            <person name="Lee S."/>
            <person name="Bess C."/>
            <person name="Blankenburg K."/>
            <person name="Forbes L."/>
            <person name="Fu Q."/>
            <person name="Gubbala S."/>
            <person name="Hirani K."/>
            <person name="Jayaseelan J.C."/>
            <person name="Lara F."/>
            <person name="Munidasa M."/>
            <person name="Palculict T."/>
            <person name="Patil S."/>
            <person name="Pu L.-L."/>
            <person name="Saada N."/>
            <person name="Tang L."/>
            <person name="Weissenberger G."/>
            <person name="Zhu Y."/>
            <person name="Hemphill L."/>
            <person name="Shang Y."/>
            <person name="Youmans B."/>
            <person name="Ayvaz T."/>
            <person name="Ross M."/>
            <person name="Santibanez J."/>
            <person name="Aqrawi P."/>
            <person name="Gross S."/>
            <person name="Joshi V."/>
            <person name="Fowler G."/>
            <person name="Nazareth L."/>
            <person name="Reid J."/>
            <person name="Worley K."/>
            <person name="Petrosino J."/>
            <person name="Highlander S."/>
            <person name="Gibbs R."/>
        </authorList>
    </citation>
    <scope>NUCLEOTIDE SEQUENCE [LARGE SCALE GENOMIC DNA]</scope>
    <source>
        <strain evidence="20 21">ATCC 6249</strain>
    </source>
</reference>
<comment type="subcellular location">
    <subcellularLocation>
        <location evidence="15">Cell membrane</location>
        <topology evidence="15">Peripheral membrane protein</topology>
        <orientation evidence="15">Cytoplasmic side</orientation>
    </subcellularLocation>
    <subcellularLocation>
        <location evidence="15">Cytoplasm</location>
    </subcellularLocation>
    <text evidence="15">Distribution is 50-50.</text>
</comment>
<dbReference type="InterPro" id="IPR001650">
    <property type="entry name" value="Helicase_C-like"/>
</dbReference>
<dbReference type="Pfam" id="PF07517">
    <property type="entry name" value="SecA_DEAD"/>
    <property type="match status" value="1"/>
</dbReference>
<evidence type="ECO:0000256" key="11">
    <source>
        <dbReference type="ARBA" id="ARBA00022967"/>
    </source>
</evidence>
<dbReference type="PANTHER" id="PTHR30612:SF0">
    <property type="entry name" value="CHLOROPLAST PROTEIN-TRANSPORTING ATPASE"/>
    <property type="match status" value="1"/>
</dbReference>
<feature type="domain" description="SecA family profile" evidence="19">
    <location>
        <begin position="1"/>
        <end position="571"/>
    </location>
</feature>
<dbReference type="GO" id="GO:0008564">
    <property type="term" value="F:protein-exporting ATPase activity"/>
    <property type="evidence" value="ECO:0007669"/>
    <property type="project" value="UniProtKB-EC"/>
</dbReference>
<feature type="binding site" evidence="15">
    <location>
        <position position="85"/>
    </location>
    <ligand>
        <name>ATP</name>
        <dbReference type="ChEBI" id="CHEBI:30616"/>
    </ligand>
</feature>
<sequence length="837" mass="94755">MANILKTIIENDKGELRRLEKMADKVLNYESQMAAMSDEELKAKTDEFKERYNKGESLDSLLYEAFAVVREAAKRVLGLFPYKVQVMGGIVLHHGDVPEMRTGEGKTLTATMPVYLNALAGKGVHVVTVNEYLTERDATEMGELYSWLGLSVGINLAAKSPMEKKEAYLCDITYSTNSEIGFDYLRDNMVVRAENMVQRPLNYALVDEVDSILIDEARTPLIVSGANAVETSQLYHMADHFVKSLDKDDYIIDVQSKTIGLSDSGIDKAESYFKLENLYDIENVALTHFIDNALRANYIMILDIDYVVSEEQEILIVDQFTGRTMEGRRYSDGLHQAIEAKEGVPIQDETKTSASITYQNLFRMYKKLAGMTGTGKTEEEEFREIYNIRVIPIPTNRPIQRIDHSDLLYASIDAKFKAVIEDVKARYQKGQPVLVGTVAVETSDYISKKLVAAGVPHEVLNAKNHYREAQIIMNAGQRGAVTIATNMAGRGTDIKLGEGVRELGGLCVIGTERHESRRIDNQLRGRSGRQGDPGESQFYLSLEDDLMKRFGSERLKGVFERLNMSDEAIESRMLTRQVEAAQKRVEGNNYDTRKQVLQYDDVMREQREIIYAQRYDVITADRDLAPEIHAMIRRTIGRIVDAHARSKEDEKLEAILNFAKYNLLPEDSISRSDLAGLSDQAIKDELFQRALKVYDSQVAKLRDEDAVKEFQKVLILRVVDNKWTDHIDALDQLRNAVGLRGYAQNNPVVEYQAEGFRMFNDMIGSIEFDVTRLMMKAQIHEQERPQVEHNISTTATRNIAAQQANLPEDLDLSQIGRNDQCPCGSGKKFKNCHGKRQ</sequence>
<dbReference type="GO" id="GO:0017038">
    <property type="term" value="P:protein import"/>
    <property type="evidence" value="ECO:0007669"/>
    <property type="project" value="InterPro"/>
</dbReference>
<dbReference type="SMART" id="SM00957">
    <property type="entry name" value="SecA_DEAD"/>
    <property type="match status" value="1"/>
</dbReference>
<evidence type="ECO:0000259" key="18">
    <source>
        <dbReference type="PROSITE" id="PS51194"/>
    </source>
</evidence>
<dbReference type="InterPro" id="IPR004027">
    <property type="entry name" value="SEC_C_motif"/>
</dbReference>
<dbReference type="NCBIfam" id="TIGR00963">
    <property type="entry name" value="secA"/>
    <property type="match status" value="1"/>
</dbReference>
<evidence type="ECO:0000256" key="10">
    <source>
        <dbReference type="ARBA" id="ARBA00022927"/>
    </source>
</evidence>
<keyword evidence="3 15" id="KW-0813">Transport</keyword>
<dbReference type="InterPro" id="IPR014018">
    <property type="entry name" value="SecA_motor_DEAD"/>
</dbReference>
<dbReference type="PROSITE" id="PS01312">
    <property type="entry name" value="SECA"/>
    <property type="match status" value="1"/>
</dbReference>
<evidence type="ECO:0000313" key="20">
    <source>
        <dbReference type="EMBL" id="EFM31042.1"/>
    </source>
</evidence>
<feature type="binding site" evidence="15">
    <location>
        <begin position="103"/>
        <end position="107"/>
    </location>
    <ligand>
        <name>ATP</name>
        <dbReference type="ChEBI" id="CHEBI:30616"/>
    </ligand>
</feature>
<dbReference type="Gene3D" id="3.40.50.300">
    <property type="entry name" value="P-loop containing nucleotide triphosphate hydrolases"/>
    <property type="match status" value="2"/>
</dbReference>
<dbReference type="EMBL" id="AEEN01000015">
    <property type="protein sequence ID" value="EFM31042.1"/>
    <property type="molecule type" value="Genomic_DNA"/>
</dbReference>
<comment type="catalytic activity">
    <reaction evidence="14 15">
        <text>ATP + H2O + cellular proteinSide 1 = ADP + phosphate + cellular proteinSide 2.</text>
        <dbReference type="EC" id="7.4.2.8"/>
    </reaction>
</comment>
<comment type="function">
    <text evidence="15">Part of the Sec protein translocase complex. Interacts with the SecYEG preprotein conducting channel. Has a central role in coupling the hydrolysis of ATP to the transfer of proteins into and across the cell membrane, serving as an ATP-driven molecular motor driving the stepwise translocation of polypeptide chains across the membrane.</text>
</comment>
<dbReference type="Gene3D" id="1.10.3060.10">
    <property type="entry name" value="Helical scaffold and wing domains of SecA"/>
    <property type="match status" value="1"/>
</dbReference>
<dbReference type="GO" id="GO:0031522">
    <property type="term" value="C:cell envelope Sec protein transport complex"/>
    <property type="evidence" value="ECO:0007669"/>
    <property type="project" value="TreeGrafter"/>
</dbReference>
<dbReference type="Gene3D" id="3.90.1440.10">
    <property type="entry name" value="SecA, preprotein cross-linking domain"/>
    <property type="match status" value="1"/>
</dbReference>
<evidence type="ECO:0000256" key="13">
    <source>
        <dbReference type="ARBA" id="ARBA00023136"/>
    </source>
</evidence>
<dbReference type="eggNOG" id="COG0653">
    <property type="taxonomic scope" value="Bacteria"/>
</dbReference>
<dbReference type="InterPro" id="IPR027417">
    <property type="entry name" value="P-loop_NTPase"/>
</dbReference>
<comment type="cofactor">
    <cofactor evidence="1">
        <name>Zn(2+)</name>
        <dbReference type="ChEBI" id="CHEBI:29105"/>
    </cofactor>
</comment>
<dbReference type="CDD" id="cd18803">
    <property type="entry name" value="SF2_C_secA"/>
    <property type="match status" value="1"/>
</dbReference>
<evidence type="ECO:0000256" key="1">
    <source>
        <dbReference type="ARBA" id="ARBA00001947"/>
    </source>
</evidence>
<evidence type="ECO:0000256" key="5">
    <source>
        <dbReference type="ARBA" id="ARBA00022490"/>
    </source>
</evidence>
<comment type="subunit">
    <text evidence="15">Monomer and homodimer. Part of the essential Sec protein translocation apparatus which comprises SecA, SecYEG and auxiliary proteins SecDF. Other proteins may also be involved.</text>
</comment>
<dbReference type="GO" id="GO:0005886">
    <property type="term" value="C:plasma membrane"/>
    <property type="evidence" value="ECO:0007669"/>
    <property type="project" value="UniProtKB-SubCell"/>
</dbReference>
<feature type="domain" description="Helicase ATP-binding" evidence="17">
    <location>
        <begin position="87"/>
        <end position="245"/>
    </location>
</feature>
<keyword evidence="7 15" id="KW-0547">Nucleotide-binding</keyword>
<dbReference type="InterPro" id="IPR011116">
    <property type="entry name" value="SecA_Wing/Scaffold"/>
</dbReference>
<dbReference type="NCBIfam" id="NF006630">
    <property type="entry name" value="PRK09200.1"/>
    <property type="match status" value="1"/>
</dbReference>
<evidence type="ECO:0000259" key="17">
    <source>
        <dbReference type="PROSITE" id="PS51192"/>
    </source>
</evidence>
<dbReference type="InterPro" id="IPR044722">
    <property type="entry name" value="SecA_SF2_C"/>
</dbReference>
<keyword evidence="4 15" id="KW-1003">Cell membrane</keyword>
<keyword evidence="8" id="KW-0862">Zinc</keyword>
<dbReference type="RefSeq" id="WP_001284112.1">
    <property type="nucleotide sequence ID" value="NZ_GL397179.1"/>
</dbReference>
<evidence type="ECO:0000256" key="7">
    <source>
        <dbReference type="ARBA" id="ARBA00022741"/>
    </source>
</evidence>
<dbReference type="InterPro" id="IPR036266">
    <property type="entry name" value="SecA_Wing/Scaffold_sf"/>
</dbReference>
<dbReference type="FunFam" id="3.40.50.300:FF:000429">
    <property type="entry name" value="Preprotein translocase subunit SecA"/>
    <property type="match status" value="1"/>
</dbReference>
<proteinExistence type="inferred from homology"/>
<dbReference type="SMART" id="SM00958">
    <property type="entry name" value="SecA_PP_bind"/>
    <property type="match status" value="1"/>
</dbReference>
<dbReference type="GO" id="GO:0005829">
    <property type="term" value="C:cytosol"/>
    <property type="evidence" value="ECO:0007669"/>
    <property type="project" value="TreeGrafter"/>
</dbReference>
<dbReference type="SUPFAM" id="SSF81886">
    <property type="entry name" value="Helical scaffold and wing domains of SecA"/>
    <property type="match status" value="1"/>
</dbReference>
<evidence type="ECO:0000313" key="21">
    <source>
        <dbReference type="Proteomes" id="UP000003823"/>
    </source>
</evidence>
<name>E0PSC3_STRMT</name>
<dbReference type="SUPFAM" id="SSF52540">
    <property type="entry name" value="P-loop containing nucleoside triphosphate hydrolases"/>
    <property type="match status" value="2"/>
</dbReference>
<organism evidence="20 21">
    <name type="scientific">Streptococcus mitis ATCC 6249</name>
    <dbReference type="NCBI Taxonomy" id="864567"/>
    <lineage>
        <taxon>Bacteria</taxon>
        <taxon>Bacillati</taxon>
        <taxon>Bacillota</taxon>
        <taxon>Bacilli</taxon>
        <taxon>Lactobacillales</taxon>
        <taxon>Streptococcaceae</taxon>
        <taxon>Streptococcus</taxon>
        <taxon>Streptococcus mitis group</taxon>
    </lineage>
</organism>
<evidence type="ECO:0000256" key="14">
    <source>
        <dbReference type="ARBA" id="ARBA00034006"/>
    </source>
</evidence>
<evidence type="ECO:0000256" key="2">
    <source>
        <dbReference type="ARBA" id="ARBA00007650"/>
    </source>
</evidence>